<dbReference type="Proteomes" id="UP000649259">
    <property type="component" value="Unassembled WGS sequence"/>
</dbReference>
<gene>
    <name evidence="2" type="ORF">Saso_32430</name>
</gene>
<sequence length="71" mass="6961">MNAAVMTMASASHRRRSPGAAPAAPGPVGVSDGAPDEVSREWSEAASAVSAGEAGGGVSGVVSVEFVEFMV</sequence>
<protein>
    <submittedName>
        <fullName evidence="2">Uncharacterized protein</fullName>
    </submittedName>
</protein>
<evidence type="ECO:0000313" key="2">
    <source>
        <dbReference type="EMBL" id="GHI61593.1"/>
    </source>
</evidence>
<dbReference type="EMBL" id="BNEB01000003">
    <property type="protein sequence ID" value="GHI61593.1"/>
    <property type="molecule type" value="Genomic_DNA"/>
</dbReference>
<reference evidence="3" key="1">
    <citation type="submission" date="2023-07" db="EMBL/GenBank/DDBJ databases">
        <title>Whole genome shotgun sequence of Streptomyces cacaoi subsp. asoensis NBRC 13813.</title>
        <authorList>
            <person name="Komaki H."/>
            <person name="Tamura T."/>
        </authorList>
    </citation>
    <scope>NUCLEOTIDE SEQUENCE [LARGE SCALE GENOMIC DNA]</scope>
    <source>
        <strain evidence="3">NBRC 13813</strain>
    </source>
</reference>
<feature type="region of interest" description="Disordered" evidence="1">
    <location>
        <begin position="1"/>
        <end position="42"/>
    </location>
</feature>
<proteinExistence type="predicted"/>
<evidence type="ECO:0000256" key="1">
    <source>
        <dbReference type="SAM" id="MobiDB-lite"/>
    </source>
</evidence>
<feature type="compositionally biased region" description="Low complexity" evidence="1">
    <location>
        <begin position="18"/>
        <end position="33"/>
    </location>
</feature>
<keyword evidence="3" id="KW-1185">Reference proteome</keyword>
<organism evidence="2 3">
    <name type="scientific">Streptomyces asoensis</name>
    <dbReference type="NCBI Taxonomy" id="249586"/>
    <lineage>
        <taxon>Bacteria</taxon>
        <taxon>Bacillati</taxon>
        <taxon>Actinomycetota</taxon>
        <taxon>Actinomycetes</taxon>
        <taxon>Kitasatosporales</taxon>
        <taxon>Streptomycetaceae</taxon>
        <taxon>Streptomyces</taxon>
    </lineage>
</organism>
<comment type="caution">
    <text evidence="2">The sequence shown here is derived from an EMBL/GenBank/DDBJ whole genome shotgun (WGS) entry which is preliminary data.</text>
</comment>
<name>A0ABQ3S0C8_9ACTN</name>
<evidence type="ECO:0000313" key="3">
    <source>
        <dbReference type="Proteomes" id="UP000649259"/>
    </source>
</evidence>
<accession>A0ABQ3S0C8</accession>